<evidence type="ECO:0000313" key="2">
    <source>
        <dbReference type="Proteomes" id="UP001303160"/>
    </source>
</evidence>
<evidence type="ECO:0000313" key="1">
    <source>
        <dbReference type="EMBL" id="KAK4194618.1"/>
    </source>
</evidence>
<dbReference type="EMBL" id="MU864049">
    <property type="protein sequence ID" value="KAK4194618.1"/>
    <property type="molecule type" value="Genomic_DNA"/>
</dbReference>
<reference evidence="1" key="1">
    <citation type="journal article" date="2023" name="Mol. Phylogenet. Evol.">
        <title>Genome-scale phylogeny and comparative genomics of the fungal order Sordariales.</title>
        <authorList>
            <person name="Hensen N."/>
            <person name="Bonometti L."/>
            <person name="Westerberg I."/>
            <person name="Brannstrom I.O."/>
            <person name="Guillou S."/>
            <person name="Cros-Aarteil S."/>
            <person name="Calhoun S."/>
            <person name="Haridas S."/>
            <person name="Kuo A."/>
            <person name="Mondo S."/>
            <person name="Pangilinan J."/>
            <person name="Riley R."/>
            <person name="LaButti K."/>
            <person name="Andreopoulos B."/>
            <person name="Lipzen A."/>
            <person name="Chen C."/>
            <person name="Yan M."/>
            <person name="Daum C."/>
            <person name="Ng V."/>
            <person name="Clum A."/>
            <person name="Steindorff A."/>
            <person name="Ohm R.A."/>
            <person name="Martin F."/>
            <person name="Silar P."/>
            <person name="Natvig D.O."/>
            <person name="Lalanne C."/>
            <person name="Gautier V."/>
            <person name="Ament-Velasquez S.L."/>
            <person name="Kruys A."/>
            <person name="Hutchinson M.I."/>
            <person name="Powell A.J."/>
            <person name="Barry K."/>
            <person name="Miller A.N."/>
            <person name="Grigoriev I.V."/>
            <person name="Debuchy R."/>
            <person name="Gladieux P."/>
            <person name="Hiltunen Thoren M."/>
            <person name="Johannesson H."/>
        </authorList>
    </citation>
    <scope>NUCLEOTIDE SEQUENCE</scope>
    <source>
        <strain evidence="1">CBS 315.58</strain>
    </source>
</reference>
<name>A0AAN7APH8_9PEZI</name>
<dbReference type="AlphaFoldDB" id="A0AAN7APH8"/>
<gene>
    <name evidence="1" type="ORF">QBC40DRAFT_259812</name>
</gene>
<keyword evidence="2" id="KW-1185">Reference proteome</keyword>
<protein>
    <submittedName>
        <fullName evidence="1">Uncharacterized protein</fullName>
    </submittedName>
</protein>
<accession>A0AAN7APH8</accession>
<organism evidence="1 2">
    <name type="scientific">Triangularia verruculosa</name>
    <dbReference type="NCBI Taxonomy" id="2587418"/>
    <lineage>
        <taxon>Eukaryota</taxon>
        <taxon>Fungi</taxon>
        <taxon>Dikarya</taxon>
        <taxon>Ascomycota</taxon>
        <taxon>Pezizomycotina</taxon>
        <taxon>Sordariomycetes</taxon>
        <taxon>Sordariomycetidae</taxon>
        <taxon>Sordariales</taxon>
        <taxon>Podosporaceae</taxon>
        <taxon>Triangularia</taxon>
    </lineage>
</organism>
<sequence>MATRNNNSSPFLKLPTEMYSRIGSFLGHTDAINPNGSPRRQLKRLLVAGFRSASGVNILQTREILETIVTPHSPTIETIFIADDVDFAPVGGHQNFNTHQKAIDHLVTALAGMPSLRRVAFPVIEFRVEGAERQDDKNFERPALGTAMTAIAGGVLTQLPRLEHVAFWSLWQNCGVHGRRIDGVLYFRYHHVPDDWVKPLYGTRERWPMGLWGYRW</sequence>
<reference evidence="1" key="2">
    <citation type="submission" date="2023-05" db="EMBL/GenBank/DDBJ databases">
        <authorList>
            <consortium name="Lawrence Berkeley National Laboratory"/>
            <person name="Steindorff A."/>
            <person name="Hensen N."/>
            <person name="Bonometti L."/>
            <person name="Westerberg I."/>
            <person name="Brannstrom I.O."/>
            <person name="Guillou S."/>
            <person name="Cros-Aarteil S."/>
            <person name="Calhoun S."/>
            <person name="Haridas S."/>
            <person name="Kuo A."/>
            <person name="Mondo S."/>
            <person name="Pangilinan J."/>
            <person name="Riley R."/>
            <person name="Labutti K."/>
            <person name="Andreopoulos B."/>
            <person name="Lipzen A."/>
            <person name="Chen C."/>
            <person name="Yanf M."/>
            <person name="Daum C."/>
            <person name="Ng V."/>
            <person name="Clum A."/>
            <person name="Ohm R."/>
            <person name="Martin F."/>
            <person name="Silar P."/>
            <person name="Natvig D."/>
            <person name="Lalanne C."/>
            <person name="Gautier V."/>
            <person name="Ament-Velasquez S.L."/>
            <person name="Kruys A."/>
            <person name="Hutchinson M.I."/>
            <person name="Powell A.J."/>
            <person name="Barry K."/>
            <person name="Miller A.N."/>
            <person name="Grigoriev I.V."/>
            <person name="Debuchy R."/>
            <person name="Gladieux P."/>
            <person name="Thoren M.H."/>
            <person name="Johannesson H."/>
        </authorList>
    </citation>
    <scope>NUCLEOTIDE SEQUENCE</scope>
    <source>
        <strain evidence="1">CBS 315.58</strain>
    </source>
</reference>
<dbReference type="Proteomes" id="UP001303160">
    <property type="component" value="Unassembled WGS sequence"/>
</dbReference>
<proteinExistence type="predicted"/>
<comment type="caution">
    <text evidence="1">The sequence shown here is derived from an EMBL/GenBank/DDBJ whole genome shotgun (WGS) entry which is preliminary data.</text>
</comment>